<evidence type="ECO:0000313" key="2">
    <source>
        <dbReference type="EMBL" id="MBT8798914.1"/>
    </source>
</evidence>
<evidence type="ECO:0000256" key="1">
    <source>
        <dbReference type="SAM" id="Phobius"/>
    </source>
</evidence>
<feature type="transmembrane region" description="Helical" evidence="1">
    <location>
        <begin position="160"/>
        <end position="184"/>
    </location>
</feature>
<dbReference type="Pfam" id="PF07077">
    <property type="entry name" value="DUF1345"/>
    <property type="match status" value="1"/>
</dbReference>
<reference evidence="2 3" key="1">
    <citation type="submission" date="2021-03" db="EMBL/GenBank/DDBJ databases">
        <title>Microbacterium pauli sp. nov., isolated from microfiltered milk.</title>
        <authorList>
            <person name="Bellassi P."/>
            <person name="Fontana A."/>
            <person name="Callegari M.L."/>
            <person name="Lorenzo M."/>
            <person name="Cappa F."/>
        </authorList>
    </citation>
    <scope>NUCLEOTIDE SEQUENCE [LARGE SCALE GENOMIC DNA]</scope>
    <source>
        <strain evidence="2 3">DSM 18909</strain>
    </source>
</reference>
<keyword evidence="1" id="KW-1133">Transmembrane helix</keyword>
<dbReference type="RefSeq" id="WP_215488150.1">
    <property type="nucleotide sequence ID" value="NZ_BAAAPJ010000003.1"/>
</dbReference>
<keyword evidence="1" id="KW-0472">Membrane</keyword>
<evidence type="ECO:0000313" key="3">
    <source>
        <dbReference type="Proteomes" id="UP000740605"/>
    </source>
</evidence>
<accession>A0ABS5XWM8</accession>
<keyword evidence="1" id="KW-0812">Transmembrane</keyword>
<sequence>MSAAATFLFVTLMFGLYGPIFLVLTWWTFRGVEGDVLRGHLRRTDERRTWVRWLLLSSPVSWASTVMIIGIVSVILLTTGEGRSGAWIIAICLVGVAGSWVLMVAVMAVEYMRRWAADGSLAFPGTQARALGDFVYVSVQMSTTFSSADVQLTDRGVRTIAGIHSVLAFAYSTAIIAVFASLLISPR</sequence>
<gene>
    <name evidence="2" type="ORF">J0P97_12660</name>
</gene>
<comment type="caution">
    <text evidence="2">The sequence shown here is derived from an EMBL/GenBank/DDBJ whole genome shotgun (WGS) entry which is preliminary data.</text>
</comment>
<feature type="transmembrane region" description="Helical" evidence="1">
    <location>
        <begin position="6"/>
        <end position="29"/>
    </location>
</feature>
<organism evidence="2 3">
    <name type="scientific">Microbacterium flavum</name>
    <dbReference type="NCBI Taxonomy" id="415216"/>
    <lineage>
        <taxon>Bacteria</taxon>
        <taxon>Bacillati</taxon>
        <taxon>Actinomycetota</taxon>
        <taxon>Actinomycetes</taxon>
        <taxon>Micrococcales</taxon>
        <taxon>Microbacteriaceae</taxon>
        <taxon>Microbacterium</taxon>
    </lineage>
</organism>
<proteinExistence type="predicted"/>
<feature type="transmembrane region" description="Helical" evidence="1">
    <location>
        <begin position="50"/>
        <end position="78"/>
    </location>
</feature>
<dbReference type="Proteomes" id="UP000740605">
    <property type="component" value="Unassembled WGS sequence"/>
</dbReference>
<keyword evidence="3" id="KW-1185">Reference proteome</keyword>
<name>A0ABS5XWM8_9MICO</name>
<dbReference type="EMBL" id="JAFLHG010000012">
    <property type="protein sequence ID" value="MBT8798914.1"/>
    <property type="molecule type" value="Genomic_DNA"/>
</dbReference>
<feature type="transmembrane region" description="Helical" evidence="1">
    <location>
        <begin position="84"/>
        <end position="109"/>
    </location>
</feature>
<dbReference type="InterPro" id="IPR009781">
    <property type="entry name" value="DUF1345"/>
</dbReference>
<protein>
    <submittedName>
        <fullName evidence="2">DUF1345 domain-containing protein</fullName>
    </submittedName>
</protein>